<evidence type="ECO:0000259" key="2">
    <source>
        <dbReference type="PROSITE" id="PS50937"/>
    </source>
</evidence>
<feature type="domain" description="HTH merR-type" evidence="2">
    <location>
        <begin position="1"/>
        <end position="70"/>
    </location>
</feature>
<dbReference type="Gene3D" id="1.10.1660.10">
    <property type="match status" value="1"/>
</dbReference>
<evidence type="ECO:0000313" key="3">
    <source>
        <dbReference type="EMBL" id="QSV45698.1"/>
    </source>
</evidence>
<protein>
    <submittedName>
        <fullName evidence="3">MerR family transcriptional regulator</fullName>
    </submittedName>
</protein>
<dbReference type="PANTHER" id="PTHR30204:SF90">
    <property type="entry name" value="HTH-TYPE TRANSCRIPTIONAL ACTIVATOR MTA"/>
    <property type="match status" value="1"/>
</dbReference>
<dbReference type="EMBL" id="CP071382">
    <property type="protein sequence ID" value="QSV45698.1"/>
    <property type="molecule type" value="Genomic_DNA"/>
</dbReference>
<evidence type="ECO:0000313" key="4">
    <source>
        <dbReference type="Proteomes" id="UP000663651"/>
    </source>
</evidence>
<dbReference type="PANTHER" id="PTHR30204">
    <property type="entry name" value="REDOX-CYCLING DRUG-SENSING TRANSCRIPTIONAL ACTIVATOR SOXR"/>
    <property type="match status" value="1"/>
</dbReference>
<dbReference type="RefSeq" id="WP_207163489.1">
    <property type="nucleotide sequence ID" value="NZ_CP071382.1"/>
</dbReference>
<dbReference type="InterPro" id="IPR047057">
    <property type="entry name" value="MerR_fam"/>
</dbReference>
<gene>
    <name evidence="3" type="ORF">JZM60_16575</name>
</gene>
<dbReference type="Proteomes" id="UP000663651">
    <property type="component" value="Chromosome"/>
</dbReference>
<evidence type="ECO:0000256" key="1">
    <source>
        <dbReference type="ARBA" id="ARBA00023125"/>
    </source>
</evidence>
<dbReference type="InterPro" id="IPR000551">
    <property type="entry name" value="MerR-type_HTH_dom"/>
</dbReference>
<dbReference type="Pfam" id="PF13411">
    <property type="entry name" value="MerR_1"/>
    <property type="match status" value="1"/>
</dbReference>
<reference evidence="3 4" key="1">
    <citation type="submission" date="2021-03" db="EMBL/GenBank/DDBJ databases">
        <title>Geobacter metallireducens gen. nov. sp. nov., a microorganism capable of coupling the complete oxidation of organic compounds to the reduction of iron and other metals.</title>
        <authorList>
            <person name="Li Y."/>
        </authorList>
    </citation>
    <scope>NUCLEOTIDE SEQUENCE [LARGE SCALE GENOMIC DNA]</scope>
    <source>
        <strain evidence="3 4">Jerry-YX</strain>
    </source>
</reference>
<organism evidence="3 4">
    <name type="scientific">Geobacter benzoatilyticus</name>
    <dbReference type="NCBI Taxonomy" id="2815309"/>
    <lineage>
        <taxon>Bacteria</taxon>
        <taxon>Pseudomonadati</taxon>
        <taxon>Thermodesulfobacteriota</taxon>
        <taxon>Desulfuromonadia</taxon>
        <taxon>Geobacterales</taxon>
        <taxon>Geobacteraceae</taxon>
        <taxon>Geobacter</taxon>
    </lineage>
</organism>
<keyword evidence="4" id="KW-1185">Reference proteome</keyword>
<accession>A0ABX7Q3P4</accession>
<keyword evidence="1" id="KW-0238">DNA-binding</keyword>
<sequence>MYRITELARQFGLSRSTLLYYDRIGLLTPSGRSDAGYRMYSQQDRDRLSRICNFRHAGLTIEDINRVLSMDEDSNDMILQKRLLEIGDEIRALHSQQMFIAKVLKVKAFGEAPIDKPAWIEMLRAAGMDEAAMCRWHAEFEKRAPEAHHQFLLGLGITEEEAKIIRERSAEGF</sequence>
<dbReference type="PROSITE" id="PS50937">
    <property type="entry name" value="HTH_MERR_2"/>
    <property type="match status" value="1"/>
</dbReference>
<dbReference type="SMART" id="SM00422">
    <property type="entry name" value="HTH_MERR"/>
    <property type="match status" value="1"/>
</dbReference>
<proteinExistence type="predicted"/>
<dbReference type="InterPro" id="IPR009061">
    <property type="entry name" value="DNA-bd_dom_put_sf"/>
</dbReference>
<name>A0ABX7Q3P4_9BACT</name>
<dbReference type="SUPFAM" id="SSF46955">
    <property type="entry name" value="Putative DNA-binding domain"/>
    <property type="match status" value="1"/>
</dbReference>